<keyword evidence="1" id="KW-0472">Membrane</keyword>
<accession>A0A2P6SDQ4</accession>
<sequence>MTSASEYFTPPPPNVLPLLLSLFFFISFLFLFFFLSPIPCCHMSLSSSFLSRPATYPTHSLLSLDMYI</sequence>
<comment type="caution">
    <text evidence="2">The sequence shown here is derived from an EMBL/GenBank/DDBJ whole genome shotgun (WGS) entry which is preliminary data.</text>
</comment>
<evidence type="ECO:0000313" key="3">
    <source>
        <dbReference type="Proteomes" id="UP000238479"/>
    </source>
</evidence>
<proteinExistence type="predicted"/>
<dbReference type="EMBL" id="PDCK01000039">
    <property type="protein sequence ID" value="PRQ56811.1"/>
    <property type="molecule type" value="Genomic_DNA"/>
</dbReference>
<organism evidence="2 3">
    <name type="scientific">Rosa chinensis</name>
    <name type="common">China rose</name>
    <dbReference type="NCBI Taxonomy" id="74649"/>
    <lineage>
        <taxon>Eukaryota</taxon>
        <taxon>Viridiplantae</taxon>
        <taxon>Streptophyta</taxon>
        <taxon>Embryophyta</taxon>
        <taxon>Tracheophyta</taxon>
        <taxon>Spermatophyta</taxon>
        <taxon>Magnoliopsida</taxon>
        <taxon>eudicotyledons</taxon>
        <taxon>Gunneridae</taxon>
        <taxon>Pentapetalae</taxon>
        <taxon>rosids</taxon>
        <taxon>fabids</taxon>
        <taxon>Rosales</taxon>
        <taxon>Rosaceae</taxon>
        <taxon>Rosoideae</taxon>
        <taxon>Rosoideae incertae sedis</taxon>
        <taxon>Rosa</taxon>
    </lineage>
</organism>
<reference evidence="2 3" key="1">
    <citation type="journal article" date="2018" name="Nat. Genet.">
        <title>The Rosa genome provides new insights in the design of modern roses.</title>
        <authorList>
            <person name="Bendahmane M."/>
        </authorList>
    </citation>
    <scope>NUCLEOTIDE SEQUENCE [LARGE SCALE GENOMIC DNA]</scope>
    <source>
        <strain evidence="3">cv. Old Blush</strain>
    </source>
</reference>
<keyword evidence="1" id="KW-1133">Transmembrane helix</keyword>
<protein>
    <submittedName>
        <fullName evidence="2">Uncharacterized protein</fullName>
    </submittedName>
</protein>
<evidence type="ECO:0000313" key="2">
    <source>
        <dbReference type="EMBL" id="PRQ56811.1"/>
    </source>
</evidence>
<evidence type="ECO:0000256" key="1">
    <source>
        <dbReference type="SAM" id="Phobius"/>
    </source>
</evidence>
<dbReference type="Gramene" id="PRQ56811">
    <property type="protein sequence ID" value="PRQ56811"/>
    <property type="gene ID" value="RchiOBHm_Chr1g0341421"/>
</dbReference>
<name>A0A2P6SDQ4_ROSCH</name>
<dbReference type="AlphaFoldDB" id="A0A2P6SDQ4"/>
<feature type="transmembrane region" description="Helical" evidence="1">
    <location>
        <begin position="15"/>
        <end position="35"/>
    </location>
</feature>
<gene>
    <name evidence="2" type="ORF">RchiOBHm_Chr1g0341421</name>
</gene>
<keyword evidence="1" id="KW-0812">Transmembrane</keyword>
<dbReference type="Proteomes" id="UP000238479">
    <property type="component" value="Chromosome 1"/>
</dbReference>
<keyword evidence="3" id="KW-1185">Reference proteome</keyword>